<organism evidence="1 2">
    <name type="scientific">Flammeovirga agarivorans</name>
    <dbReference type="NCBI Taxonomy" id="2726742"/>
    <lineage>
        <taxon>Bacteria</taxon>
        <taxon>Pseudomonadati</taxon>
        <taxon>Bacteroidota</taxon>
        <taxon>Cytophagia</taxon>
        <taxon>Cytophagales</taxon>
        <taxon>Flammeovirgaceae</taxon>
        <taxon>Flammeovirga</taxon>
    </lineage>
</organism>
<name>A0A7X8XZ26_9BACT</name>
<reference evidence="1 2" key="1">
    <citation type="submission" date="2020-04" db="EMBL/GenBank/DDBJ databases">
        <title>Flammeovirga sp. SR4, a novel species isolated from seawater.</title>
        <authorList>
            <person name="Wang X."/>
        </authorList>
    </citation>
    <scope>NUCLEOTIDE SEQUENCE [LARGE SCALE GENOMIC DNA]</scope>
    <source>
        <strain evidence="1 2">SR4</strain>
    </source>
</reference>
<dbReference type="EMBL" id="JABAIL010000015">
    <property type="protein sequence ID" value="NLR94771.1"/>
    <property type="molecule type" value="Genomic_DNA"/>
</dbReference>
<evidence type="ECO:0000313" key="1">
    <source>
        <dbReference type="EMBL" id="NLR94771.1"/>
    </source>
</evidence>
<sequence>MTYSTLNSIAKQKVINSILSDDKKRKKWNKATEWLKSQMIEWEMQKL</sequence>
<dbReference type="RefSeq" id="WP_168885481.1">
    <property type="nucleotide sequence ID" value="NZ_JABAIL010000015.1"/>
</dbReference>
<accession>A0A7X8XZ26</accession>
<proteinExistence type="predicted"/>
<keyword evidence="2" id="KW-1185">Reference proteome</keyword>
<dbReference type="AlphaFoldDB" id="A0A7X8XZ26"/>
<evidence type="ECO:0000313" key="2">
    <source>
        <dbReference type="Proteomes" id="UP000585050"/>
    </source>
</evidence>
<protein>
    <submittedName>
        <fullName evidence="1">Uncharacterized protein</fullName>
    </submittedName>
</protein>
<gene>
    <name evidence="1" type="ORF">HGP29_26435</name>
</gene>
<comment type="caution">
    <text evidence="1">The sequence shown here is derived from an EMBL/GenBank/DDBJ whole genome shotgun (WGS) entry which is preliminary data.</text>
</comment>
<dbReference type="Proteomes" id="UP000585050">
    <property type="component" value="Unassembled WGS sequence"/>
</dbReference>